<sequence>MIRSLRPWVIFCFFSIVFYGASVFVSNKNFLLSGRYTTTVQNYTMKDGVWKERIEVDLDDKTLESTISLEGDGLEGVALFALSGKINRAFKGNIEISYVTEAIQTTKVLDGYHAGYYGSMFLSGKLKSHLIYHDENVDVITRGRRYLMLSRD</sequence>
<feature type="transmembrane region" description="Helical" evidence="1">
    <location>
        <begin position="6"/>
        <end position="25"/>
    </location>
</feature>
<evidence type="ECO:0000256" key="1">
    <source>
        <dbReference type="SAM" id="Phobius"/>
    </source>
</evidence>
<keyword evidence="1" id="KW-0472">Membrane</keyword>
<proteinExistence type="predicted"/>
<dbReference type="EMBL" id="CP050468">
    <property type="protein sequence ID" value="UTZ28844.1"/>
    <property type="molecule type" value="Genomic_DNA"/>
</dbReference>
<evidence type="ECO:0000313" key="3">
    <source>
        <dbReference type="Proteomes" id="UP001058687"/>
    </source>
</evidence>
<dbReference type="Proteomes" id="UP001058687">
    <property type="component" value="Chromosome 2"/>
</dbReference>
<evidence type="ECO:0000313" key="2">
    <source>
        <dbReference type="EMBL" id="UTZ28844.1"/>
    </source>
</evidence>
<reference evidence="2" key="1">
    <citation type="submission" date="2020-03" db="EMBL/GenBank/DDBJ databases">
        <title>Five strains of Vibrio campbellii isolated from Mariana Trench.</title>
        <authorList>
            <person name="Liang J."/>
            <person name="Zhang X.-H."/>
        </authorList>
    </citation>
    <scope>NUCLEOTIDE SEQUENCE</scope>
    <source>
        <strain evidence="2">LJC014</strain>
    </source>
</reference>
<dbReference type="AlphaFoldDB" id="A0AAE9N4I9"/>
<gene>
    <name evidence="2" type="ORF">HB761_19415</name>
</gene>
<keyword evidence="1" id="KW-0812">Transmembrane</keyword>
<organism evidence="2 3">
    <name type="scientific">Vibrio campbellii</name>
    <dbReference type="NCBI Taxonomy" id="680"/>
    <lineage>
        <taxon>Bacteria</taxon>
        <taxon>Pseudomonadati</taxon>
        <taxon>Pseudomonadota</taxon>
        <taxon>Gammaproteobacteria</taxon>
        <taxon>Vibrionales</taxon>
        <taxon>Vibrionaceae</taxon>
        <taxon>Vibrio</taxon>
    </lineage>
</organism>
<dbReference type="RefSeq" id="WP_255944131.1">
    <property type="nucleotide sequence ID" value="NZ_CP050468.1"/>
</dbReference>
<accession>A0AAE9N4I9</accession>
<name>A0AAE9N4I9_9VIBR</name>
<keyword evidence="1" id="KW-1133">Transmembrane helix</keyword>
<protein>
    <submittedName>
        <fullName evidence="2">Uncharacterized protein</fullName>
    </submittedName>
</protein>